<name>A0A8K0R564_9PLEO</name>
<dbReference type="GO" id="GO:0005506">
    <property type="term" value="F:iron ion binding"/>
    <property type="evidence" value="ECO:0007669"/>
    <property type="project" value="InterPro"/>
</dbReference>
<keyword evidence="12" id="KW-1185">Reference proteome</keyword>
<evidence type="ECO:0000256" key="10">
    <source>
        <dbReference type="SAM" id="Phobius"/>
    </source>
</evidence>
<sequence length="515" mass="57337">MTSIGLQGISDISWLSAASTLAFAAFISIVFTVLYRLFLHPLAAHPGPLLARCTSWYAAYQSYTGNIHLDILKCHELYGDVVRYRPNGLLFNTVEGLQDIYVHHNRTKKARGYASFRGDGHVSIINAIDKDEHAPRRRILSRAFSIAALQRYEPLIVNTAKKFCNSLLGQISDDKNGHWWGSYFTFDVMSSVIFYSPQDLIAKAHERSIIPGIESTMFLCGVSLEQPFLEDFPVLKKLFFADHCERALSFITKVKQFTMERVALQEVQPVDDIFGSLLGSETIREGPEKTLTPIELAADATVMMIAGTDTSSVAISGVFFYLSRHLDDYARLASEIRTTFTSEEEIRPGPQLASCLFLRACIDESMRLAPPVAAPLWREMRYQGAVAGVKLPKGADAATCVYSIHRNPAYFKDPNDFRPMRWLPESEGDTQVELAKKAFAPFSLGSRGCIGKNLAYLEMTTVLAQIIYRTDWKVAGGTLGKVGETNTGGNGAVDYKIKSHFTSEKVGPFIQIKPR</sequence>
<dbReference type="SUPFAM" id="SSF48264">
    <property type="entry name" value="Cytochrome P450"/>
    <property type="match status" value="1"/>
</dbReference>
<evidence type="ECO:0000256" key="1">
    <source>
        <dbReference type="ARBA" id="ARBA00001971"/>
    </source>
</evidence>
<keyword evidence="10" id="KW-0472">Membrane</keyword>
<proteinExistence type="inferred from homology"/>
<evidence type="ECO:0000256" key="4">
    <source>
        <dbReference type="ARBA" id="ARBA00022723"/>
    </source>
</evidence>
<evidence type="ECO:0000256" key="9">
    <source>
        <dbReference type="RuleBase" id="RU000461"/>
    </source>
</evidence>
<dbReference type="PRINTS" id="PR00385">
    <property type="entry name" value="P450"/>
</dbReference>
<dbReference type="InterPro" id="IPR036396">
    <property type="entry name" value="Cyt_P450_sf"/>
</dbReference>
<evidence type="ECO:0000313" key="11">
    <source>
        <dbReference type="EMBL" id="KAH7084579.1"/>
    </source>
</evidence>
<accession>A0A8K0R564</accession>
<dbReference type="EMBL" id="JAGMVJ010000012">
    <property type="protein sequence ID" value="KAH7084579.1"/>
    <property type="molecule type" value="Genomic_DNA"/>
</dbReference>
<evidence type="ECO:0000256" key="8">
    <source>
        <dbReference type="PIRSR" id="PIRSR602401-1"/>
    </source>
</evidence>
<feature type="binding site" description="axial binding residue" evidence="8">
    <location>
        <position position="449"/>
    </location>
    <ligand>
        <name>heme</name>
        <dbReference type="ChEBI" id="CHEBI:30413"/>
    </ligand>
    <ligandPart>
        <name>Fe</name>
        <dbReference type="ChEBI" id="CHEBI:18248"/>
    </ligandPart>
</feature>
<keyword evidence="3 8" id="KW-0349">Heme</keyword>
<dbReference type="Proteomes" id="UP000813461">
    <property type="component" value="Unassembled WGS sequence"/>
</dbReference>
<dbReference type="InterPro" id="IPR050121">
    <property type="entry name" value="Cytochrome_P450_monoxygenase"/>
</dbReference>
<evidence type="ECO:0000256" key="6">
    <source>
        <dbReference type="ARBA" id="ARBA00023004"/>
    </source>
</evidence>
<protein>
    <submittedName>
        <fullName evidence="11">Cytochrome P450</fullName>
    </submittedName>
</protein>
<dbReference type="PROSITE" id="PS00086">
    <property type="entry name" value="CYTOCHROME_P450"/>
    <property type="match status" value="1"/>
</dbReference>
<keyword evidence="6 8" id="KW-0408">Iron</keyword>
<keyword evidence="10" id="KW-1133">Transmembrane helix</keyword>
<gene>
    <name evidence="11" type="ORF">FB567DRAFT_604496</name>
</gene>
<comment type="caution">
    <text evidence="11">The sequence shown here is derived from an EMBL/GenBank/DDBJ whole genome shotgun (WGS) entry which is preliminary data.</text>
</comment>
<dbReference type="GO" id="GO:0020037">
    <property type="term" value="F:heme binding"/>
    <property type="evidence" value="ECO:0007669"/>
    <property type="project" value="InterPro"/>
</dbReference>
<keyword evidence="4 8" id="KW-0479">Metal-binding</keyword>
<evidence type="ECO:0000256" key="2">
    <source>
        <dbReference type="ARBA" id="ARBA00010617"/>
    </source>
</evidence>
<dbReference type="AlphaFoldDB" id="A0A8K0R564"/>
<dbReference type="PANTHER" id="PTHR24305">
    <property type="entry name" value="CYTOCHROME P450"/>
    <property type="match status" value="1"/>
</dbReference>
<dbReference type="GO" id="GO:0004497">
    <property type="term" value="F:monooxygenase activity"/>
    <property type="evidence" value="ECO:0007669"/>
    <property type="project" value="UniProtKB-KW"/>
</dbReference>
<dbReference type="GO" id="GO:0016705">
    <property type="term" value="F:oxidoreductase activity, acting on paired donors, with incorporation or reduction of molecular oxygen"/>
    <property type="evidence" value="ECO:0007669"/>
    <property type="project" value="InterPro"/>
</dbReference>
<dbReference type="InterPro" id="IPR002401">
    <property type="entry name" value="Cyt_P450_E_grp-I"/>
</dbReference>
<evidence type="ECO:0000256" key="7">
    <source>
        <dbReference type="ARBA" id="ARBA00023033"/>
    </source>
</evidence>
<dbReference type="CDD" id="cd11061">
    <property type="entry name" value="CYP67-like"/>
    <property type="match status" value="1"/>
</dbReference>
<keyword evidence="5 9" id="KW-0560">Oxidoreductase</keyword>
<dbReference type="OrthoDB" id="1470350at2759"/>
<comment type="similarity">
    <text evidence="2 9">Belongs to the cytochrome P450 family.</text>
</comment>
<dbReference type="InterPro" id="IPR001128">
    <property type="entry name" value="Cyt_P450"/>
</dbReference>
<keyword evidence="10" id="KW-0812">Transmembrane</keyword>
<dbReference type="InterPro" id="IPR017972">
    <property type="entry name" value="Cyt_P450_CS"/>
</dbReference>
<dbReference type="Pfam" id="PF00067">
    <property type="entry name" value="p450"/>
    <property type="match status" value="1"/>
</dbReference>
<feature type="non-terminal residue" evidence="11">
    <location>
        <position position="1"/>
    </location>
</feature>
<comment type="cofactor">
    <cofactor evidence="1 8">
        <name>heme</name>
        <dbReference type="ChEBI" id="CHEBI:30413"/>
    </cofactor>
</comment>
<evidence type="ECO:0000256" key="5">
    <source>
        <dbReference type="ARBA" id="ARBA00023002"/>
    </source>
</evidence>
<reference evidence="11" key="1">
    <citation type="journal article" date="2021" name="Nat. Commun.">
        <title>Genetic determinants of endophytism in the Arabidopsis root mycobiome.</title>
        <authorList>
            <person name="Mesny F."/>
            <person name="Miyauchi S."/>
            <person name="Thiergart T."/>
            <person name="Pickel B."/>
            <person name="Atanasova L."/>
            <person name="Karlsson M."/>
            <person name="Huettel B."/>
            <person name="Barry K.W."/>
            <person name="Haridas S."/>
            <person name="Chen C."/>
            <person name="Bauer D."/>
            <person name="Andreopoulos W."/>
            <person name="Pangilinan J."/>
            <person name="LaButti K."/>
            <person name="Riley R."/>
            <person name="Lipzen A."/>
            <person name="Clum A."/>
            <person name="Drula E."/>
            <person name="Henrissat B."/>
            <person name="Kohler A."/>
            <person name="Grigoriev I.V."/>
            <person name="Martin F.M."/>
            <person name="Hacquard S."/>
        </authorList>
    </citation>
    <scope>NUCLEOTIDE SEQUENCE</scope>
    <source>
        <strain evidence="11">MPI-SDFR-AT-0120</strain>
    </source>
</reference>
<organism evidence="11 12">
    <name type="scientific">Paraphoma chrysanthemicola</name>
    <dbReference type="NCBI Taxonomy" id="798071"/>
    <lineage>
        <taxon>Eukaryota</taxon>
        <taxon>Fungi</taxon>
        <taxon>Dikarya</taxon>
        <taxon>Ascomycota</taxon>
        <taxon>Pezizomycotina</taxon>
        <taxon>Dothideomycetes</taxon>
        <taxon>Pleosporomycetidae</taxon>
        <taxon>Pleosporales</taxon>
        <taxon>Pleosporineae</taxon>
        <taxon>Phaeosphaeriaceae</taxon>
        <taxon>Paraphoma</taxon>
    </lineage>
</organism>
<dbReference type="PRINTS" id="PR00463">
    <property type="entry name" value="EP450I"/>
</dbReference>
<evidence type="ECO:0000256" key="3">
    <source>
        <dbReference type="ARBA" id="ARBA00022617"/>
    </source>
</evidence>
<evidence type="ECO:0000313" key="12">
    <source>
        <dbReference type="Proteomes" id="UP000813461"/>
    </source>
</evidence>
<feature type="transmembrane region" description="Helical" evidence="10">
    <location>
        <begin position="12"/>
        <end position="38"/>
    </location>
</feature>
<dbReference type="Gene3D" id="1.10.630.10">
    <property type="entry name" value="Cytochrome P450"/>
    <property type="match status" value="1"/>
</dbReference>
<keyword evidence="7 9" id="KW-0503">Monooxygenase</keyword>
<dbReference type="PANTHER" id="PTHR24305:SF237">
    <property type="entry name" value="CYTOCHROME P450 MONOOXYGENASE ATNE-RELATED"/>
    <property type="match status" value="1"/>
</dbReference>